<evidence type="ECO:0000313" key="3">
    <source>
        <dbReference type="Proteomes" id="UP001250932"/>
    </source>
</evidence>
<reference evidence="1 3" key="1">
    <citation type="journal article" date="2023" name="ISME J.">
        <title>Cultivation and genomic characterization of novel and ubiquitous marine nitrite-oxidizing bacteria from the Nitrospirales.</title>
        <authorList>
            <person name="Mueller A.J."/>
            <person name="Daebeler A."/>
            <person name="Herbold C.W."/>
            <person name="Kirkegaard R.H."/>
            <person name="Daims H."/>
        </authorList>
    </citation>
    <scope>NUCLEOTIDE SEQUENCE [LARGE SCALE GENOMIC DNA]</scope>
    <source>
        <strain evidence="1 3">EB</strain>
    </source>
</reference>
<organism evidence="1 3">
    <name type="scientific">Candidatus Nitronereus thalassa</name>
    <dbReference type="NCBI Taxonomy" id="3020898"/>
    <lineage>
        <taxon>Bacteria</taxon>
        <taxon>Pseudomonadati</taxon>
        <taxon>Nitrospirota</taxon>
        <taxon>Nitrospiria</taxon>
        <taxon>Nitrospirales</taxon>
        <taxon>Nitrospiraceae</taxon>
        <taxon>Candidatus Nitronereus</taxon>
    </lineage>
</organism>
<evidence type="ECO:0000313" key="2">
    <source>
        <dbReference type="EMBL" id="MDT7043690.1"/>
    </source>
</evidence>
<name>A0ABU3K2S5_9BACT</name>
<sequence>MRNSRRILIVFLVGLFLSLSFNAYACLVPIYGGMKVSHGSDCTTPGEEPASQFCQGFKSLAVQSGPDISSPDIPNLVLAEKVPFFFPGFVTSSQFLPIATRGQVVPPKDTLVLISVFRI</sequence>
<protein>
    <submittedName>
        <fullName evidence="1">Uncharacterized protein</fullName>
    </submittedName>
</protein>
<dbReference type="EMBL" id="JAQOUE010000001">
    <property type="protein sequence ID" value="MDT7040714.1"/>
    <property type="molecule type" value="Genomic_DNA"/>
</dbReference>
<accession>A0ABU3K2S5</accession>
<keyword evidence="3" id="KW-1185">Reference proteome</keyword>
<proteinExistence type="predicted"/>
<dbReference type="Proteomes" id="UP001250932">
    <property type="component" value="Unassembled WGS sequence"/>
</dbReference>
<evidence type="ECO:0000313" key="1">
    <source>
        <dbReference type="EMBL" id="MDT7040714.1"/>
    </source>
</evidence>
<dbReference type="RefSeq" id="WP_313831072.1">
    <property type="nucleotide sequence ID" value="NZ_JAQOUE010000001.1"/>
</dbReference>
<comment type="caution">
    <text evidence="1">The sequence shown here is derived from an EMBL/GenBank/DDBJ whole genome shotgun (WGS) entry which is preliminary data.</text>
</comment>
<dbReference type="EMBL" id="JAQOUE010000001">
    <property type="protein sequence ID" value="MDT7043690.1"/>
    <property type="molecule type" value="Genomic_DNA"/>
</dbReference>
<gene>
    <name evidence="1" type="ORF">PPG34_00020</name>
    <name evidence="2" type="ORF">PPG34_15150</name>
</gene>